<name>A0A6C0LJF1_9ZZZZ</name>
<accession>A0A6C0LJF1</accession>
<reference evidence="1" key="1">
    <citation type="journal article" date="2020" name="Nature">
        <title>Giant virus diversity and host interactions through global metagenomics.</title>
        <authorList>
            <person name="Schulz F."/>
            <person name="Roux S."/>
            <person name="Paez-Espino D."/>
            <person name="Jungbluth S."/>
            <person name="Walsh D.A."/>
            <person name="Denef V.J."/>
            <person name="McMahon K.D."/>
            <person name="Konstantinidis K.T."/>
            <person name="Eloe-Fadrosh E.A."/>
            <person name="Kyrpides N.C."/>
            <person name="Woyke T."/>
        </authorList>
    </citation>
    <scope>NUCLEOTIDE SEQUENCE</scope>
    <source>
        <strain evidence="1">GVMAG-M-3300027892-73</strain>
    </source>
</reference>
<dbReference type="EMBL" id="MN740523">
    <property type="protein sequence ID" value="QHU31066.1"/>
    <property type="molecule type" value="Genomic_DNA"/>
</dbReference>
<dbReference type="AlphaFoldDB" id="A0A6C0LJF1"/>
<proteinExistence type="predicted"/>
<evidence type="ECO:0000313" key="1">
    <source>
        <dbReference type="EMBL" id="QHU31066.1"/>
    </source>
</evidence>
<organism evidence="1">
    <name type="scientific">viral metagenome</name>
    <dbReference type="NCBI Taxonomy" id="1070528"/>
    <lineage>
        <taxon>unclassified sequences</taxon>
        <taxon>metagenomes</taxon>
        <taxon>organismal metagenomes</taxon>
    </lineage>
</organism>
<sequence length="94" mass="11187">MFTRSTTTKDTLFLELTDSKKNTNEKNEKKIDFIDASECWLQNKKRRKNGDYGYLCNFTQTSGKRCNRFCCDKIGFYSGCKIHYAWEEKQNKMI</sequence>
<protein>
    <submittedName>
        <fullName evidence="1">Uncharacterized protein</fullName>
    </submittedName>
</protein>